<dbReference type="PIRSF" id="PIRSF037207">
    <property type="entry name" value="ATE1_euk"/>
    <property type="match status" value="1"/>
</dbReference>
<sequence length="503" mass="57225">MDLNNIPFSVVEYLRDHSGYQCGYCKSPDTNYSHGMWAHRMNVLSYRHLIHRGWRRSGKYLYKPTMGKTCCPQYTIIRCDAENFQLSKSQKKVLKRMHAFLSNGAKEKTSDTGKSEGELCLSMEQVECPFEPKGSIANTSDILMKDLTKASSGSVEKKSTPPSSAQNSHKPSNSRPNPPPPVANEQSKAGATPGVGQDPSKPLCKKAKILRMERRAAKLKASGVTPNILTSPKKTSNEPKSLEDFINSPLPEHPAHKLEFRLVPVSFKDTEFSKTFPEAFELFRKYQMSVHKDPPEECDEKSFKNFLVDGPLSPYKGAGSPPKGFGPFHYQYWLDGELIAVGVLDILPGCVSSVYFYYDPKYSFLSLGTYSSLREIALTQELKGNSELHWLYYMGFYIHSCPKMRYKKQYTPSYLLCPETYRWVPIEECLPKLDVSKYSRLYDSYVRKEVLDINKVPCLYNSEKIFYGELRFLTGSKEMDEVTEYLNFVGEEAANTMLLAIIH</sequence>
<dbReference type="EC" id="2.3.2.8" evidence="5"/>
<comment type="caution">
    <text evidence="9">The sequence shown here is derived from an EMBL/GenBank/DDBJ whole genome shotgun (WGS) entry which is preliminary data.</text>
</comment>
<keyword evidence="10" id="KW-1185">Reference proteome</keyword>
<proteinExistence type="inferred from homology"/>
<organism evidence="9 10">
    <name type="scientific">Armadillidium nasatum</name>
    <dbReference type="NCBI Taxonomy" id="96803"/>
    <lineage>
        <taxon>Eukaryota</taxon>
        <taxon>Metazoa</taxon>
        <taxon>Ecdysozoa</taxon>
        <taxon>Arthropoda</taxon>
        <taxon>Crustacea</taxon>
        <taxon>Multicrustacea</taxon>
        <taxon>Malacostraca</taxon>
        <taxon>Eumalacostraca</taxon>
        <taxon>Peracarida</taxon>
        <taxon>Isopoda</taxon>
        <taxon>Oniscidea</taxon>
        <taxon>Crinocheta</taxon>
        <taxon>Armadillidiidae</taxon>
        <taxon>Armadillidium</taxon>
    </lineage>
</organism>
<comment type="function">
    <text evidence="5">Involved in the post-translational conjugation of arginine to the N-terminal aspartate or glutamate of a protein. This arginylation is required for degradation of the protein via the ubiquitin pathway.</text>
</comment>
<evidence type="ECO:0000256" key="6">
    <source>
        <dbReference type="SAM" id="MobiDB-lite"/>
    </source>
</evidence>
<dbReference type="Pfam" id="PF04377">
    <property type="entry name" value="ATE_C"/>
    <property type="match status" value="1"/>
</dbReference>
<feature type="region of interest" description="Disordered" evidence="6">
    <location>
        <begin position="220"/>
        <end position="240"/>
    </location>
</feature>
<dbReference type="GO" id="GO:0004057">
    <property type="term" value="F:arginyl-tRNA--protein transferase activity"/>
    <property type="evidence" value="ECO:0007669"/>
    <property type="project" value="UniProtKB-EC"/>
</dbReference>
<dbReference type="AlphaFoldDB" id="A0A5N5T1E7"/>
<dbReference type="InterPro" id="IPR007472">
    <property type="entry name" value="N-end_Aminoacyl_Trfase_C"/>
</dbReference>
<evidence type="ECO:0000313" key="9">
    <source>
        <dbReference type="EMBL" id="KAB7499987.1"/>
    </source>
</evidence>
<evidence type="ECO:0000313" key="10">
    <source>
        <dbReference type="Proteomes" id="UP000326759"/>
    </source>
</evidence>
<dbReference type="InterPro" id="IPR007471">
    <property type="entry name" value="N-end_Aminoacyl_Trfase_N"/>
</dbReference>
<dbReference type="SUPFAM" id="SSF55729">
    <property type="entry name" value="Acyl-CoA N-acyltransferases (Nat)"/>
    <property type="match status" value="1"/>
</dbReference>
<dbReference type="PANTHER" id="PTHR21367:SF1">
    <property type="entry name" value="ARGINYL-TRNA--PROTEIN TRANSFERASE 1"/>
    <property type="match status" value="1"/>
</dbReference>
<dbReference type="PANTHER" id="PTHR21367">
    <property type="entry name" value="ARGININE-TRNA-PROTEIN TRANSFERASE 1"/>
    <property type="match status" value="1"/>
</dbReference>
<dbReference type="InterPro" id="IPR016181">
    <property type="entry name" value="Acyl_CoA_acyltransferase"/>
</dbReference>
<dbReference type="InterPro" id="IPR030700">
    <property type="entry name" value="N-end_Aminoacyl_Trfase"/>
</dbReference>
<dbReference type="OrthoDB" id="74183at2759"/>
<reference evidence="9 10" key="1">
    <citation type="journal article" date="2019" name="PLoS Biol.">
        <title>Sex chromosomes control vertical transmission of feminizing Wolbachia symbionts in an isopod.</title>
        <authorList>
            <person name="Becking T."/>
            <person name="Chebbi M.A."/>
            <person name="Giraud I."/>
            <person name="Moumen B."/>
            <person name="Laverre T."/>
            <person name="Caubet Y."/>
            <person name="Peccoud J."/>
            <person name="Gilbert C."/>
            <person name="Cordaux R."/>
        </authorList>
    </citation>
    <scope>NUCLEOTIDE SEQUENCE [LARGE SCALE GENOMIC DNA]</scope>
    <source>
        <strain evidence="9">ANa2</strain>
        <tissue evidence="9">Whole body excluding digestive tract and cuticle</tissue>
    </source>
</reference>
<feature type="domain" description="N-end rule aminoacyl transferase C-terminal" evidence="8">
    <location>
        <begin position="278"/>
        <end position="417"/>
    </location>
</feature>
<dbReference type="EMBL" id="SEYY01015814">
    <property type="protein sequence ID" value="KAB7499987.1"/>
    <property type="molecule type" value="Genomic_DNA"/>
</dbReference>
<evidence type="ECO:0000259" key="7">
    <source>
        <dbReference type="Pfam" id="PF04376"/>
    </source>
</evidence>
<protein>
    <recommendedName>
        <fullName evidence="5">Arginyl-tRNA--protein transferase 1</fullName>
        <shortName evidence="5">Arginyltransferase 1</shortName>
        <shortName evidence="5">R-transferase 1</shortName>
        <ecNumber evidence="5">2.3.2.8</ecNumber>
    </recommendedName>
    <alternativeName>
        <fullName evidence="5">Arginine-tRNA--protein transferase 1</fullName>
    </alternativeName>
</protein>
<evidence type="ECO:0000256" key="4">
    <source>
        <dbReference type="ARBA" id="ARBA00023315"/>
    </source>
</evidence>
<evidence type="ECO:0000256" key="5">
    <source>
        <dbReference type="PIRNR" id="PIRNR037207"/>
    </source>
</evidence>
<comment type="similarity">
    <text evidence="1 5">Belongs to the R-transferase family.</text>
</comment>
<keyword evidence="2 5" id="KW-0808">Transferase</keyword>
<feature type="domain" description="N-end aminoacyl transferase N-terminal" evidence="7">
    <location>
        <begin position="20"/>
        <end position="92"/>
    </location>
</feature>
<keyword evidence="3 5" id="KW-0833">Ubl conjugation pathway</keyword>
<keyword evidence="4 5" id="KW-0012">Acyltransferase</keyword>
<feature type="compositionally biased region" description="Polar residues" evidence="6">
    <location>
        <begin position="149"/>
        <end position="166"/>
    </location>
</feature>
<evidence type="ECO:0000259" key="8">
    <source>
        <dbReference type="Pfam" id="PF04377"/>
    </source>
</evidence>
<dbReference type="InterPro" id="IPR017137">
    <property type="entry name" value="Arg-tRNA-P_Trfase_1_euk"/>
</dbReference>
<feature type="compositionally biased region" description="Polar residues" evidence="6">
    <location>
        <begin position="224"/>
        <end position="234"/>
    </location>
</feature>
<dbReference type="Pfam" id="PF04376">
    <property type="entry name" value="ATE_N"/>
    <property type="match status" value="1"/>
</dbReference>
<dbReference type="GO" id="GO:0005737">
    <property type="term" value="C:cytoplasm"/>
    <property type="evidence" value="ECO:0007669"/>
    <property type="project" value="TreeGrafter"/>
</dbReference>
<evidence type="ECO:0000256" key="1">
    <source>
        <dbReference type="ARBA" id="ARBA00009991"/>
    </source>
</evidence>
<feature type="region of interest" description="Disordered" evidence="6">
    <location>
        <begin position="149"/>
        <end position="202"/>
    </location>
</feature>
<dbReference type="Proteomes" id="UP000326759">
    <property type="component" value="Unassembled WGS sequence"/>
</dbReference>
<name>A0A5N5T1E7_9CRUS</name>
<evidence type="ECO:0000256" key="3">
    <source>
        <dbReference type="ARBA" id="ARBA00022786"/>
    </source>
</evidence>
<accession>A0A5N5T1E7</accession>
<gene>
    <name evidence="9" type="primary">Ate1</name>
    <name evidence="9" type="ORF">Anas_05434</name>
</gene>
<comment type="catalytic activity">
    <reaction evidence="5">
        <text>an N-terminal L-alpha-aminoacyl-[protein] + L-arginyl-tRNA(Arg) = an N-terminal L-arginyl-L-aminoacyl-[protein] + tRNA(Arg) + H(+)</text>
        <dbReference type="Rhea" id="RHEA:10208"/>
        <dbReference type="Rhea" id="RHEA-COMP:9658"/>
        <dbReference type="Rhea" id="RHEA-COMP:9673"/>
        <dbReference type="Rhea" id="RHEA-COMP:10636"/>
        <dbReference type="Rhea" id="RHEA-COMP:10638"/>
        <dbReference type="ChEBI" id="CHEBI:15378"/>
        <dbReference type="ChEBI" id="CHEBI:78442"/>
        <dbReference type="ChEBI" id="CHEBI:78513"/>
        <dbReference type="ChEBI" id="CHEBI:78597"/>
        <dbReference type="ChEBI" id="CHEBI:83562"/>
        <dbReference type="EC" id="2.3.2.8"/>
    </reaction>
</comment>
<evidence type="ECO:0000256" key="2">
    <source>
        <dbReference type="ARBA" id="ARBA00022679"/>
    </source>
</evidence>